<evidence type="ECO:0000313" key="2">
    <source>
        <dbReference type="Proteomes" id="UP001165378"/>
    </source>
</evidence>
<evidence type="ECO:0008006" key="3">
    <source>
        <dbReference type="Google" id="ProtNLM"/>
    </source>
</evidence>
<proteinExistence type="predicted"/>
<organism evidence="1 2">
    <name type="scientific">Yinghuangia soli</name>
    <dbReference type="NCBI Taxonomy" id="2908204"/>
    <lineage>
        <taxon>Bacteria</taxon>
        <taxon>Bacillati</taxon>
        <taxon>Actinomycetota</taxon>
        <taxon>Actinomycetes</taxon>
        <taxon>Kitasatosporales</taxon>
        <taxon>Streptomycetaceae</taxon>
        <taxon>Yinghuangia</taxon>
    </lineage>
</organism>
<gene>
    <name evidence="1" type="ORF">LZ495_41685</name>
</gene>
<protein>
    <recommendedName>
        <fullName evidence="3">Adhesin domain-containing protein</fullName>
    </recommendedName>
</protein>
<dbReference type="EMBL" id="JAKFHA010000056">
    <property type="protein sequence ID" value="MCF2533703.1"/>
    <property type="molecule type" value="Genomic_DNA"/>
</dbReference>
<comment type="caution">
    <text evidence="1">The sequence shown here is derived from an EMBL/GenBank/DDBJ whole genome shotgun (WGS) entry which is preliminary data.</text>
</comment>
<dbReference type="Proteomes" id="UP001165378">
    <property type="component" value="Unassembled WGS sequence"/>
</dbReference>
<evidence type="ECO:0000313" key="1">
    <source>
        <dbReference type="EMBL" id="MCF2533703.1"/>
    </source>
</evidence>
<feature type="non-terminal residue" evidence="1">
    <location>
        <position position="1"/>
    </location>
</feature>
<reference evidence="1" key="1">
    <citation type="submission" date="2022-01" db="EMBL/GenBank/DDBJ databases">
        <title>Genome-Based Taxonomic Classification of the Phylum Actinobacteria.</title>
        <authorList>
            <person name="Gao Y."/>
        </authorList>
    </citation>
    <scope>NUCLEOTIDE SEQUENCE</scope>
    <source>
        <strain evidence="1">KLBMP 8922</strain>
    </source>
</reference>
<name>A0AA41Q8S7_9ACTN</name>
<sequence length="102" mass="10112">DEAAAVHLTAQAGDITLGRLTGPAEISTLLGDITIAEAATTGTVVLRTRKGNVTVGAAPGVSASLDASTGLGRIDNALKNTGTTELALHASTDMGDITARSL</sequence>
<accession>A0AA41Q8S7</accession>
<dbReference type="AlphaFoldDB" id="A0AA41Q8S7"/>
<keyword evidence="2" id="KW-1185">Reference proteome</keyword>